<dbReference type="EMBL" id="JAVREP010000013">
    <property type="protein sequence ID" value="MDT0330566.1"/>
    <property type="molecule type" value="Genomic_DNA"/>
</dbReference>
<name>A0ABU2ME57_9ACTN</name>
<evidence type="ECO:0000313" key="1">
    <source>
        <dbReference type="EMBL" id="MDT0330566.1"/>
    </source>
</evidence>
<protein>
    <submittedName>
        <fullName evidence="1">Gamma-glutamyl-gamma-aminobutyrate hydrolase family protein</fullName>
    </submittedName>
</protein>
<dbReference type="PANTHER" id="PTHR43235">
    <property type="entry name" value="GLUTAMINE AMIDOTRANSFERASE PB2B2.05-RELATED"/>
    <property type="match status" value="1"/>
</dbReference>
<keyword evidence="1" id="KW-0378">Hydrolase</keyword>
<accession>A0ABU2ME57</accession>
<sequence>MTAPVIGISAYADHARWGVWDTRATLLPQEYVDAVAAAGAVPVLLPPVANTAGAVPALDGLLLAGGGDIAPARYGAPVGERTAGVQDFRDAAESALLAAALGRGIPVLGICRGMQLLNVARGGTLHQHLPDVVGHDGHRLRLGVFDPHPVTVAEGSRTARALGRTRLEVPSYHHQAVAEPGAGVTATAWADDGTVEAIEYDDTDAVLGVQWHPEMGADPSLFAWLTAGASAGDRVPSR</sequence>
<organism evidence="1 2">
    <name type="scientific">Nocardiopsis lambiniae</name>
    <dbReference type="NCBI Taxonomy" id="3075539"/>
    <lineage>
        <taxon>Bacteria</taxon>
        <taxon>Bacillati</taxon>
        <taxon>Actinomycetota</taxon>
        <taxon>Actinomycetes</taxon>
        <taxon>Streptosporangiales</taxon>
        <taxon>Nocardiopsidaceae</taxon>
        <taxon>Nocardiopsis</taxon>
    </lineage>
</organism>
<evidence type="ECO:0000313" key="2">
    <source>
        <dbReference type="Proteomes" id="UP001183390"/>
    </source>
</evidence>
<reference evidence="2" key="1">
    <citation type="submission" date="2023-07" db="EMBL/GenBank/DDBJ databases">
        <title>30 novel species of actinomycetes from the DSMZ collection.</title>
        <authorList>
            <person name="Nouioui I."/>
        </authorList>
    </citation>
    <scope>NUCLEOTIDE SEQUENCE [LARGE SCALE GENOMIC DNA]</scope>
    <source>
        <strain evidence="2">DSM 44743</strain>
    </source>
</reference>
<dbReference type="PANTHER" id="PTHR43235:SF1">
    <property type="entry name" value="GLUTAMINE AMIDOTRANSFERASE PB2B2.05-RELATED"/>
    <property type="match status" value="1"/>
</dbReference>
<dbReference type="Gene3D" id="3.40.50.880">
    <property type="match status" value="1"/>
</dbReference>
<dbReference type="InterPro" id="IPR011697">
    <property type="entry name" value="Peptidase_C26"/>
</dbReference>
<dbReference type="Proteomes" id="UP001183390">
    <property type="component" value="Unassembled WGS sequence"/>
</dbReference>
<comment type="caution">
    <text evidence="1">The sequence shown here is derived from an EMBL/GenBank/DDBJ whole genome shotgun (WGS) entry which is preliminary data.</text>
</comment>
<dbReference type="SUPFAM" id="SSF52317">
    <property type="entry name" value="Class I glutamine amidotransferase-like"/>
    <property type="match status" value="1"/>
</dbReference>
<proteinExistence type="predicted"/>
<dbReference type="Pfam" id="PF07722">
    <property type="entry name" value="Peptidase_C26"/>
    <property type="match status" value="1"/>
</dbReference>
<dbReference type="InterPro" id="IPR029062">
    <property type="entry name" value="Class_I_gatase-like"/>
</dbReference>
<dbReference type="RefSeq" id="WP_311513112.1">
    <property type="nucleotide sequence ID" value="NZ_JAVREP010000013.1"/>
</dbReference>
<dbReference type="InterPro" id="IPR044668">
    <property type="entry name" value="PuuD-like"/>
</dbReference>
<keyword evidence="2" id="KW-1185">Reference proteome</keyword>
<gene>
    <name evidence="1" type="ORF">RM479_19295</name>
</gene>
<dbReference type="GO" id="GO:0016787">
    <property type="term" value="F:hydrolase activity"/>
    <property type="evidence" value="ECO:0007669"/>
    <property type="project" value="UniProtKB-KW"/>
</dbReference>
<dbReference type="PROSITE" id="PS51273">
    <property type="entry name" value="GATASE_TYPE_1"/>
    <property type="match status" value="1"/>
</dbReference>